<sequence>MLVTIFSNLMITKRRNLVQIFPKRLIKLFDVWEIRVAVLISLTLQCIQILLGGRRKFSTSMKLRIILWLAYLSSDAVATVSLSILSSNAGEYNDDSKDTNFVIMALWAPFLLLHLGGPDTITAYSLEDNELWLRHLLGLAVQVLVAIYVVLRAWASVTLNFLAIPLLVAGTIKYGERIWTLWNVSRSHFRDSLFPHPDAGPNYARYMEEYESKKEEGFDVTLGSLIEDPMEGNTNFYQADQKKINLKEEDILHYANDFFSMFKPLFADLILGFHDIQNSQSFFRNRSYSEAFKVVEVELGFMYDLTYTKAVVVYSLMGVILRIIEFLSTISALCVFGWVRKDSYMTTDVIITYVLLIGAIIIEIRSVIVLLSSDWAMLWLEKHKNNIVLECMRPAISSAIPLAVKRWSNTMGQYNLIKFCLKDRPAKFSTVVNKIKFLSVLLEKYRYKDTEEVPDALKELMFVELKKRLTSASSDVNACKQFVSRRGDWVLEQAECLHNLGWSIIKVEFDRSILLWHIATELCYYWDRNKKSRPVEGLNCMSSRLLSRYMLYLLLMCPFMLPNGIGQIRFQDTCAEATEFFSARKYKDEKEACELLLGVSTDISPTDVKGHICKSVLFDACKLAKDLNNLETKVGWDGWKKWDLITHVWVEILFYAASHCQWTDHAQQLRRGGELLTHVWLLMAHFGITEQVQEGHARARLIIE</sequence>
<feature type="transmembrane region" description="Helical" evidence="1">
    <location>
        <begin position="34"/>
        <end position="53"/>
    </location>
</feature>
<dbReference type="Pfam" id="PF04578">
    <property type="entry name" value="DUF594"/>
    <property type="match status" value="1"/>
</dbReference>
<feature type="transmembrane region" description="Helical" evidence="1">
    <location>
        <begin position="549"/>
        <end position="566"/>
    </location>
</feature>
<protein>
    <submittedName>
        <fullName evidence="3">DUF594 family protein</fullName>
    </submittedName>
</protein>
<name>A0AAD7LS86_QUISA</name>
<accession>A0AAD7LS86</accession>
<dbReference type="PANTHER" id="PTHR31325">
    <property type="entry name" value="OS01G0798800 PROTEIN-RELATED"/>
    <property type="match status" value="1"/>
</dbReference>
<feature type="transmembrane region" description="Helical" evidence="1">
    <location>
        <begin position="65"/>
        <end position="85"/>
    </location>
</feature>
<evidence type="ECO:0000256" key="1">
    <source>
        <dbReference type="SAM" id="Phobius"/>
    </source>
</evidence>
<proteinExistence type="predicted"/>
<comment type="caution">
    <text evidence="3">The sequence shown here is derived from an EMBL/GenBank/DDBJ whole genome shotgun (WGS) entry which is preliminary data.</text>
</comment>
<dbReference type="Proteomes" id="UP001163823">
    <property type="component" value="Chromosome 7"/>
</dbReference>
<feature type="transmembrane region" description="Helical" evidence="1">
    <location>
        <begin position="311"/>
        <end position="338"/>
    </location>
</feature>
<keyword evidence="1" id="KW-0472">Membrane</keyword>
<feature type="transmembrane region" description="Helical" evidence="1">
    <location>
        <begin position="105"/>
        <end position="124"/>
    </location>
</feature>
<feature type="domain" description="DUF4220" evidence="2">
    <location>
        <begin position="68"/>
        <end position="418"/>
    </location>
</feature>
<gene>
    <name evidence="3" type="ORF">O6P43_018378</name>
</gene>
<feature type="transmembrane region" description="Helical" evidence="1">
    <location>
        <begin position="157"/>
        <end position="175"/>
    </location>
</feature>
<organism evidence="3 4">
    <name type="scientific">Quillaja saponaria</name>
    <name type="common">Soap bark tree</name>
    <dbReference type="NCBI Taxonomy" id="32244"/>
    <lineage>
        <taxon>Eukaryota</taxon>
        <taxon>Viridiplantae</taxon>
        <taxon>Streptophyta</taxon>
        <taxon>Embryophyta</taxon>
        <taxon>Tracheophyta</taxon>
        <taxon>Spermatophyta</taxon>
        <taxon>Magnoliopsida</taxon>
        <taxon>eudicotyledons</taxon>
        <taxon>Gunneridae</taxon>
        <taxon>Pentapetalae</taxon>
        <taxon>rosids</taxon>
        <taxon>fabids</taxon>
        <taxon>Fabales</taxon>
        <taxon>Quillajaceae</taxon>
        <taxon>Quillaja</taxon>
    </lineage>
</organism>
<dbReference type="Pfam" id="PF13968">
    <property type="entry name" value="DUF4220"/>
    <property type="match status" value="1"/>
</dbReference>
<dbReference type="EMBL" id="JARAOO010000007">
    <property type="protein sequence ID" value="KAJ7963258.1"/>
    <property type="molecule type" value="Genomic_DNA"/>
</dbReference>
<dbReference type="AlphaFoldDB" id="A0AAD7LS86"/>
<feature type="transmembrane region" description="Helical" evidence="1">
    <location>
        <begin position="131"/>
        <end position="151"/>
    </location>
</feature>
<dbReference type="KEGG" id="qsa:O6P43_018378"/>
<keyword evidence="1" id="KW-0812">Transmembrane</keyword>
<reference evidence="3" key="1">
    <citation type="journal article" date="2023" name="Science">
        <title>Elucidation of the pathway for biosynthesis of saponin adjuvants from the soapbark tree.</title>
        <authorList>
            <person name="Reed J."/>
            <person name="Orme A."/>
            <person name="El-Demerdash A."/>
            <person name="Owen C."/>
            <person name="Martin L.B.B."/>
            <person name="Misra R.C."/>
            <person name="Kikuchi S."/>
            <person name="Rejzek M."/>
            <person name="Martin A.C."/>
            <person name="Harkess A."/>
            <person name="Leebens-Mack J."/>
            <person name="Louveau T."/>
            <person name="Stephenson M.J."/>
            <person name="Osbourn A."/>
        </authorList>
    </citation>
    <scope>NUCLEOTIDE SEQUENCE</scope>
    <source>
        <strain evidence="3">S10</strain>
    </source>
</reference>
<feature type="transmembrane region" description="Helical" evidence="1">
    <location>
        <begin position="350"/>
        <end position="372"/>
    </location>
</feature>
<evidence type="ECO:0000313" key="3">
    <source>
        <dbReference type="EMBL" id="KAJ7963258.1"/>
    </source>
</evidence>
<keyword evidence="1" id="KW-1133">Transmembrane helix</keyword>
<dbReference type="InterPro" id="IPR007658">
    <property type="entry name" value="DUF594"/>
</dbReference>
<dbReference type="InterPro" id="IPR025315">
    <property type="entry name" value="DUF4220"/>
</dbReference>
<evidence type="ECO:0000259" key="2">
    <source>
        <dbReference type="Pfam" id="PF13968"/>
    </source>
</evidence>
<evidence type="ECO:0000313" key="4">
    <source>
        <dbReference type="Proteomes" id="UP001163823"/>
    </source>
</evidence>
<keyword evidence="4" id="KW-1185">Reference proteome</keyword>